<name>A0ACC2PYF3_9HYME</name>
<comment type="caution">
    <text evidence="1">The sequence shown here is derived from an EMBL/GenBank/DDBJ whole genome shotgun (WGS) entry which is preliminary data.</text>
</comment>
<proteinExistence type="predicted"/>
<keyword evidence="2" id="KW-1185">Reference proteome</keyword>
<evidence type="ECO:0000313" key="1">
    <source>
        <dbReference type="EMBL" id="KAJ8688492.1"/>
    </source>
</evidence>
<gene>
    <name evidence="1" type="ORF">QAD02_024287</name>
</gene>
<organism evidence="1 2">
    <name type="scientific">Eretmocerus hayati</name>
    <dbReference type="NCBI Taxonomy" id="131215"/>
    <lineage>
        <taxon>Eukaryota</taxon>
        <taxon>Metazoa</taxon>
        <taxon>Ecdysozoa</taxon>
        <taxon>Arthropoda</taxon>
        <taxon>Hexapoda</taxon>
        <taxon>Insecta</taxon>
        <taxon>Pterygota</taxon>
        <taxon>Neoptera</taxon>
        <taxon>Endopterygota</taxon>
        <taxon>Hymenoptera</taxon>
        <taxon>Apocrita</taxon>
        <taxon>Proctotrupomorpha</taxon>
        <taxon>Chalcidoidea</taxon>
        <taxon>Aphelinidae</taxon>
        <taxon>Aphelininae</taxon>
        <taxon>Eretmocerus</taxon>
    </lineage>
</organism>
<sequence>MVRFIYQRYRNYTTEGELRLEVTQKLLELGADVNVANIHGSTAVHLMFVGETSVYNCLDKRDEVLNLLLNAGAEVNRLNDSGESPLSLAVKCGSHQMAKRIIDAGADVNLSKDSTKSALHQEQPSKGYRNSLLSDLILYRS</sequence>
<accession>A0ACC2PYF3</accession>
<dbReference type="EMBL" id="CM056741">
    <property type="protein sequence ID" value="KAJ8688492.1"/>
    <property type="molecule type" value="Genomic_DNA"/>
</dbReference>
<reference evidence="1" key="1">
    <citation type="submission" date="2023-04" db="EMBL/GenBank/DDBJ databases">
        <title>A chromosome-level genome assembly of the parasitoid wasp Eretmocerus hayati.</title>
        <authorList>
            <person name="Zhong Y."/>
            <person name="Liu S."/>
            <person name="Liu Y."/>
        </authorList>
    </citation>
    <scope>NUCLEOTIDE SEQUENCE</scope>
    <source>
        <strain evidence="1">ZJU_SS_LIU_2023</strain>
    </source>
</reference>
<protein>
    <submittedName>
        <fullName evidence="1">Uncharacterized protein</fullName>
    </submittedName>
</protein>
<evidence type="ECO:0000313" key="2">
    <source>
        <dbReference type="Proteomes" id="UP001239111"/>
    </source>
</evidence>
<dbReference type="Proteomes" id="UP001239111">
    <property type="component" value="Chromosome 1"/>
</dbReference>